<dbReference type="Proteomes" id="UP001501676">
    <property type="component" value="Unassembled WGS sequence"/>
</dbReference>
<evidence type="ECO:0000256" key="2">
    <source>
        <dbReference type="SAM" id="Phobius"/>
    </source>
</evidence>
<name>A0ABP6TAB6_9ACTN</name>
<evidence type="ECO:0000313" key="4">
    <source>
        <dbReference type="EMBL" id="GAA3397424.1"/>
    </source>
</evidence>
<keyword evidence="3" id="KW-0732">Signal</keyword>
<feature type="transmembrane region" description="Helical" evidence="2">
    <location>
        <begin position="338"/>
        <end position="358"/>
    </location>
</feature>
<proteinExistence type="predicted"/>
<sequence>MGLLVTRRAAAAVATLALVGAAAGYARADDSGPRTTYGTPTTRCTVTDPRLDQISGMAASRGALYVVNDTAPVTVWQLDSRCRAVRQTILTLPAAHDPRATLRASGEKSVDLEDLGLAADGALWLADTGGNTSQRRAVSLYRWVPGRTLDSARAGQPVTRDNPIPAVNAVSRYDLRYPDGAQDVEALLVTLTGQIVLVSKDRTGVAAIYEADLPLDPVTTLRRVGTLDLRPWLPGRSGGALAVTGGAVAPDGVRFVLRTPGAALEWDAPDGDVARALRTGVPRRVSLGRAPQGEAVTYTDDGTALLAAGEQVPSPLGRVAIVRTPGPAPVFGPVVPPAVLAGTAASVLLVAGLGLLAWRRRTTPPPPVPAEPDAADRELEEAIAR</sequence>
<evidence type="ECO:0000256" key="1">
    <source>
        <dbReference type="SAM" id="MobiDB-lite"/>
    </source>
</evidence>
<dbReference type="EMBL" id="BAAAYN010000066">
    <property type="protein sequence ID" value="GAA3397424.1"/>
    <property type="molecule type" value="Genomic_DNA"/>
</dbReference>
<feature type="signal peptide" evidence="3">
    <location>
        <begin position="1"/>
        <end position="28"/>
    </location>
</feature>
<evidence type="ECO:0000256" key="3">
    <source>
        <dbReference type="SAM" id="SignalP"/>
    </source>
</evidence>
<keyword evidence="2" id="KW-0812">Transmembrane</keyword>
<reference evidence="5" key="1">
    <citation type="journal article" date="2019" name="Int. J. Syst. Evol. Microbiol.">
        <title>The Global Catalogue of Microorganisms (GCM) 10K type strain sequencing project: providing services to taxonomists for standard genome sequencing and annotation.</title>
        <authorList>
            <consortium name="The Broad Institute Genomics Platform"/>
            <consortium name="The Broad Institute Genome Sequencing Center for Infectious Disease"/>
            <person name="Wu L."/>
            <person name="Ma J."/>
        </authorList>
    </citation>
    <scope>NUCLEOTIDE SEQUENCE [LARGE SCALE GENOMIC DNA]</scope>
    <source>
        <strain evidence="5">JCM 9458</strain>
    </source>
</reference>
<feature type="chain" id="PRO_5047084385" evidence="3">
    <location>
        <begin position="29"/>
        <end position="385"/>
    </location>
</feature>
<keyword evidence="2" id="KW-0472">Membrane</keyword>
<protein>
    <submittedName>
        <fullName evidence="4">Uncharacterized protein</fullName>
    </submittedName>
</protein>
<dbReference type="RefSeq" id="WP_345733313.1">
    <property type="nucleotide sequence ID" value="NZ_BAAAYN010000066.1"/>
</dbReference>
<gene>
    <name evidence="4" type="ORF">GCM10020369_77550</name>
</gene>
<keyword evidence="5" id="KW-1185">Reference proteome</keyword>
<feature type="region of interest" description="Disordered" evidence="1">
    <location>
        <begin position="362"/>
        <end position="385"/>
    </location>
</feature>
<evidence type="ECO:0000313" key="5">
    <source>
        <dbReference type="Proteomes" id="UP001501676"/>
    </source>
</evidence>
<organism evidence="4 5">
    <name type="scientific">Cryptosporangium minutisporangium</name>
    <dbReference type="NCBI Taxonomy" id="113569"/>
    <lineage>
        <taxon>Bacteria</taxon>
        <taxon>Bacillati</taxon>
        <taxon>Actinomycetota</taxon>
        <taxon>Actinomycetes</taxon>
        <taxon>Cryptosporangiales</taxon>
        <taxon>Cryptosporangiaceae</taxon>
        <taxon>Cryptosporangium</taxon>
    </lineage>
</organism>
<accession>A0ABP6TAB6</accession>
<dbReference type="SUPFAM" id="SSF101898">
    <property type="entry name" value="NHL repeat"/>
    <property type="match status" value="1"/>
</dbReference>
<comment type="caution">
    <text evidence="4">The sequence shown here is derived from an EMBL/GenBank/DDBJ whole genome shotgun (WGS) entry which is preliminary data.</text>
</comment>
<keyword evidence="2" id="KW-1133">Transmembrane helix</keyword>
<feature type="compositionally biased region" description="Basic and acidic residues" evidence="1">
    <location>
        <begin position="374"/>
        <end position="385"/>
    </location>
</feature>